<sequence>MLHQRELSGDKLLFQLLKNRSPTASNICEKLNHNVKNIILLSEDELCELWQHMKVILLEAQKLDELTSNNRDKYVKEYSHMIKLIRTITAIALETIVQRIFIPNVLLENIILLHSVVLPTIKDEQAKNEISYLLENWWKLDMTWKEKVIINALKYLIQNCNSSLENIKRLYQIRSTITLLKCTEDVQELLKLVREKTVMSLEEGRMLILHLFTLGEQYILGIHNNVRVVLQNIEHTYIAAYADLYVTAWLNATKKLKKFIVQNCLQNIVFHCFRAYRDSGGRGKLGQNLFSFLAAIHDNKHQTAKLMIHNQCKPLLWKHLEAPGSFIRCNAVEILFMTSSVQYTCVSKDRNKIYIQKFHQTVTNLLKDSDSKVCIITMNGLFKMLEKHWTCFPNNIIRNWLNILLHYTKNASNYKIRANVFIGLKNVLVKGRSQKILKDFLPNFANSIYDDNKTVLEELIKLLWHAQNELGMPFWNIVPLSYILDRLETTQDMFLLRELIKLVWLRVSSNGAQYDKIKDEIVYIGINNINAIRRFSFHSKPVIKWNMSTKLIQTMLPIIKEEMECLPLTQALKTNNKKAKHNHQGKKQKNDRINNCDEDIDSYRDVQIYIDVIAMLLIANVKNIEEEKFCKGEIKILQEIAHSLPEFFKYFKETSINESVIFLFSLIPSRFFLNQIEVIETLVQQLCNPNSSDDTLLTIIYVLIKWNKGDTILFALTNLFTESLNLNTQNNQGVTNNTDTFQINGKGLELSLRILKHLLHVEHRSKDVFDASEHFSDILLWVKKVMVPHISCIDMNNIENHQTCIDLIKNTFDISNLLLKEYNSTPKLCCDIVLLYCSCLSPVSGIIFLNKAFDAIIILLDFSQMAYEKQEPNLLNIVVPNFICMTNIDMLSALVVICKILKTSDRTVINRLKNMTLASKVYNQKQSCDTPLERYY</sequence>
<protein>
    <submittedName>
        <fullName evidence="1">Condensin-2 complex subunit G2</fullName>
    </submittedName>
</protein>
<keyword evidence="2" id="KW-1185">Reference proteome</keyword>
<dbReference type="PANTHER" id="PTHR16199">
    <property type="entry name" value="CONDENSIN-2 COMPLEX SUBUNIT G2"/>
    <property type="match status" value="1"/>
</dbReference>
<dbReference type="GO" id="GO:0000796">
    <property type="term" value="C:condensin complex"/>
    <property type="evidence" value="ECO:0007669"/>
    <property type="project" value="TreeGrafter"/>
</dbReference>
<evidence type="ECO:0000313" key="1">
    <source>
        <dbReference type="EMBL" id="KOC70339.1"/>
    </source>
</evidence>
<dbReference type="Gene3D" id="1.25.10.10">
    <property type="entry name" value="Leucine-rich Repeat Variant"/>
    <property type="match status" value="1"/>
</dbReference>
<dbReference type="SUPFAM" id="SSF48371">
    <property type="entry name" value="ARM repeat"/>
    <property type="match status" value="1"/>
</dbReference>
<dbReference type="InterPro" id="IPR024741">
    <property type="entry name" value="Condensin2_G2"/>
</dbReference>
<name>A0A0L7RHR0_9HYME</name>
<reference evidence="1 2" key="1">
    <citation type="submission" date="2015-07" db="EMBL/GenBank/DDBJ databases">
        <title>The genome of Habropoda laboriosa.</title>
        <authorList>
            <person name="Pan H."/>
            <person name="Kapheim K."/>
        </authorList>
    </citation>
    <scope>NUCLEOTIDE SEQUENCE [LARGE SCALE GENOMIC DNA]</scope>
    <source>
        <strain evidence="1">0110345459</strain>
    </source>
</reference>
<dbReference type="OrthoDB" id="10062843at2759"/>
<dbReference type="PANTHER" id="PTHR16199:SF4">
    <property type="entry name" value="CONDENSIN-2 COMPLEX SUBUNIT G2"/>
    <property type="match status" value="1"/>
</dbReference>
<accession>A0A0L7RHR0</accession>
<dbReference type="InterPro" id="IPR011989">
    <property type="entry name" value="ARM-like"/>
</dbReference>
<dbReference type="GO" id="GO:0005634">
    <property type="term" value="C:nucleus"/>
    <property type="evidence" value="ECO:0007669"/>
    <property type="project" value="InterPro"/>
</dbReference>
<dbReference type="GO" id="GO:0000070">
    <property type="term" value="P:mitotic sister chromatid segregation"/>
    <property type="evidence" value="ECO:0007669"/>
    <property type="project" value="TreeGrafter"/>
</dbReference>
<gene>
    <name evidence="1" type="ORF">WH47_02842</name>
</gene>
<dbReference type="STRING" id="597456.A0A0L7RHR0"/>
<dbReference type="EMBL" id="KQ414590">
    <property type="protein sequence ID" value="KOC70339.1"/>
    <property type="molecule type" value="Genomic_DNA"/>
</dbReference>
<dbReference type="Proteomes" id="UP000053825">
    <property type="component" value="Unassembled WGS sequence"/>
</dbReference>
<dbReference type="InterPro" id="IPR016024">
    <property type="entry name" value="ARM-type_fold"/>
</dbReference>
<evidence type="ECO:0000313" key="2">
    <source>
        <dbReference type="Proteomes" id="UP000053825"/>
    </source>
</evidence>
<organism evidence="1 2">
    <name type="scientific">Habropoda laboriosa</name>
    <dbReference type="NCBI Taxonomy" id="597456"/>
    <lineage>
        <taxon>Eukaryota</taxon>
        <taxon>Metazoa</taxon>
        <taxon>Ecdysozoa</taxon>
        <taxon>Arthropoda</taxon>
        <taxon>Hexapoda</taxon>
        <taxon>Insecta</taxon>
        <taxon>Pterygota</taxon>
        <taxon>Neoptera</taxon>
        <taxon>Endopterygota</taxon>
        <taxon>Hymenoptera</taxon>
        <taxon>Apocrita</taxon>
        <taxon>Aculeata</taxon>
        <taxon>Apoidea</taxon>
        <taxon>Anthophila</taxon>
        <taxon>Apidae</taxon>
        <taxon>Habropoda</taxon>
    </lineage>
</organism>
<dbReference type="Pfam" id="PF12422">
    <property type="entry name" value="Condensin2nSMC"/>
    <property type="match status" value="1"/>
</dbReference>
<proteinExistence type="predicted"/>
<dbReference type="AlphaFoldDB" id="A0A0L7RHR0"/>